<comment type="caution">
    <text evidence="1">The sequence shown here is derived from an EMBL/GenBank/DDBJ whole genome shotgun (WGS) entry which is preliminary data.</text>
</comment>
<accession>A0A6G0JMJ6</accession>
<sequence>MRETIAGPALPLFGVLLPPSKASMKSACQRLYQGCMHVARMLPSCMLPECAKCRQTRARS</sequence>
<dbReference type="EMBL" id="QXFX01005082">
    <property type="protein sequence ID" value="KAE9061812.1"/>
    <property type="molecule type" value="Genomic_DNA"/>
</dbReference>
<organism evidence="1 2">
    <name type="scientific">Phytophthora fragariae</name>
    <dbReference type="NCBI Taxonomy" id="53985"/>
    <lineage>
        <taxon>Eukaryota</taxon>
        <taxon>Sar</taxon>
        <taxon>Stramenopiles</taxon>
        <taxon>Oomycota</taxon>
        <taxon>Peronosporomycetes</taxon>
        <taxon>Peronosporales</taxon>
        <taxon>Peronosporaceae</taxon>
        <taxon>Phytophthora</taxon>
    </lineage>
</organism>
<name>A0A6G0JMJ6_9STRA</name>
<evidence type="ECO:0000313" key="1">
    <source>
        <dbReference type="EMBL" id="KAE9061812.1"/>
    </source>
</evidence>
<evidence type="ECO:0000313" key="2">
    <source>
        <dbReference type="Proteomes" id="UP000488956"/>
    </source>
</evidence>
<proteinExistence type="predicted"/>
<protein>
    <submittedName>
        <fullName evidence="1">Uncharacterized protein</fullName>
    </submittedName>
</protein>
<reference evidence="1 2" key="1">
    <citation type="submission" date="2018-09" db="EMBL/GenBank/DDBJ databases">
        <title>Genomic investigation of the strawberry pathogen Phytophthora fragariae indicates pathogenicity is determined by transcriptional variation in three key races.</title>
        <authorList>
            <person name="Adams T.M."/>
            <person name="Armitage A.D."/>
            <person name="Sobczyk M.K."/>
            <person name="Bates H.J."/>
            <person name="Dunwell J.M."/>
            <person name="Nellist C.F."/>
            <person name="Harrison R.J."/>
        </authorList>
    </citation>
    <scope>NUCLEOTIDE SEQUENCE [LARGE SCALE GENOMIC DNA]</scope>
    <source>
        <strain evidence="1 2">ONT-3</strain>
    </source>
</reference>
<dbReference type="AlphaFoldDB" id="A0A6G0JMJ6"/>
<dbReference type="Proteomes" id="UP000488956">
    <property type="component" value="Unassembled WGS sequence"/>
</dbReference>
<gene>
    <name evidence="1" type="ORF">PF010_g29672</name>
</gene>